<protein>
    <recommendedName>
        <fullName evidence="2">ATP-grasp domain-containing protein</fullName>
    </recommendedName>
</protein>
<dbReference type="Proteomes" id="UP000001683">
    <property type="component" value="Chromosome"/>
</dbReference>
<dbReference type="eggNOG" id="COG0189">
    <property type="taxonomic scope" value="Bacteria"/>
</dbReference>
<reference evidence="3 4" key="2">
    <citation type="journal article" date="2011" name="J. Bacteriol.">
        <title>Complete genome sequence of the anaerobic, halophilic alkalithermophile Natranaerobius thermophilus JW/NM-WN-LF.</title>
        <authorList>
            <person name="Zhao B."/>
            <person name="Mesbah N.M."/>
            <person name="Dalin E."/>
            <person name="Goodwin L."/>
            <person name="Nolan M."/>
            <person name="Pitluck S."/>
            <person name="Chertkov O."/>
            <person name="Brettin T.S."/>
            <person name="Han J."/>
            <person name="Larimer F.W."/>
            <person name="Land M.L."/>
            <person name="Hauser L."/>
            <person name="Kyrpides N."/>
            <person name="Wiegel J."/>
        </authorList>
    </citation>
    <scope>NUCLEOTIDE SEQUENCE [LARGE SCALE GENOMIC DNA]</scope>
    <source>
        <strain evidence="4">ATCC BAA-1301 / DSM 18059 / JW/NM-WN-LF</strain>
    </source>
</reference>
<keyword evidence="1" id="KW-0067">ATP-binding</keyword>
<accession>B2A793</accession>
<dbReference type="RefSeq" id="WP_012447171.1">
    <property type="nucleotide sequence ID" value="NC_010718.1"/>
</dbReference>
<dbReference type="STRING" id="457570.Nther_0695"/>
<dbReference type="GO" id="GO:0005524">
    <property type="term" value="F:ATP binding"/>
    <property type="evidence" value="ECO:0007669"/>
    <property type="project" value="UniProtKB-UniRule"/>
</dbReference>
<dbReference type="InterPro" id="IPR011761">
    <property type="entry name" value="ATP-grasp"/>
</dbReference>
<dbReference type="EMBL" id="CP001034">
    <property type="protein sequence ID" value="ACB84287.1"/>
    <property type="molecule type" value="Genomic_DNA"/>
</dbReference>
<dbReference type="InterPro" id="IPR026838">
    <property type="entry name" value="YheC/D"/>
</dbReference>
<dbReference type="InParanoid" id="B2A793"/>
<evidence type="ECO:0000259" key="2">
    <source>
        <dbReference type="PROSITE" id="PS50975"/>
    </source>
</evidence>
<keyword evidence="1" id="KW-0547">Nucleotide-binding</keyword>
<dbReference type="HOGENOM" id="CLU_044334_0_0_9"/>
<dbReference type="AlphaFoldDB" id="B2A793"/>
<gene>
    <name evidence="3" type="ordered locus">Nther_0695</name>
</gene>
<organism evidence="3 4">
    <name type="scientific">Natranaerobius thermophilus (strain ATCC BAA-1301 / DSM 18059 / JW/NM-WN-LF)</name>
    <dbReference type="NCBI Taxonomy" id="457570"/>
    <lineage>
        <taxon>Bacteria</taxon>
        <taxon>Bacillati</taxon>
        <taxon>Bacillota</taxon>
        <taxon>Clostridia</taxon>
        <taxon>Natranaerobiales</taxon>
        <taxon>Natranaerobiaceae</taxon>
        <taxon>Natranaerobius</taxon>
    </lineage>
</organism>
<dbReference type="GO" id="GO:0046872">
    <property type="term" value="F:metal ion binding"/>
    <property type="evidence" value="ECO:0007669"/>
    <property type="project" value="InterPro"/>
</dbReference>
<dbReference type="PROSITE" id="PS50975">
    <property type="entry name" value="ATP_GRASP"/>
    <property type="match status" value="1"/>
</dbReference>
<proteinExistence type="predicted"/>
<keyword evidence="4" id="KW-1185">Reference proteome</keyword>
<evidence type="ECO:0000256" key="1">
    <source>
        <dbReference type="PROSITE-ProRule" id="PRU00409"/>
    </source>
</evidence>
<dbReference type="OrthoDB" id="1809801at2"/>
<sequence>MSHDYLDYLTCHEEVSHPSLQSKPLIGIFINRFDSLALLDNISNKKIRLLVDANEDLNNKLVFFSLIDIDFDNKRIFGHYYNQEGQHWEKENFPYPEIIYQIGSGLKKEKNLFKRFQEEMKQFGARFINPLQSFDKWTTYKHLQKYPKIASYLPSTTVLNDQEDLKTMLGKYQSVYLKPIGGRKGKRILRIDQNYNRYKILTYHKNPNSIPVNNFCELIDHVFDFVRSKNSYIIQETIDLLSIDAKLIDLRAEVQRNGTGKLKITAIPVRLGKSNSPITQHVDSYKFTEFFTSIWKLPDKDLADLYSSLITLITNVYESIEALHGKCGEMGIDIAVDKNLQLYLIECNSKPTKASLLRAYGEQTLIDFYKELLQYASISINNGNQCLDDA</sequence>
<dbReference type="Pfam" id="PF14398">
    <property type="entry name" value="ATPgrasp_YheCD"/>
    <property type="match status" value="1"/>
</dbReference>
<evidence type="ECO:0000313" key="4">
    <source>
        <dbReference type="Proteomes" id="UP000001683"/>
    </source>
</evidence>
<dbReference type="SUPFAM" id="SSF56059">
    <property type="entry name" value="Glutathione synthetase ATP-binding domain-like"/>
    <property type="match status" value="1"/>
</dbReference>
<evidence type="ECO:0000313" key="3">
    <source>
        <dbReference type="EMBL" id="ACB84287.1"/>
    </source>
</evidence>
<reference evidence="3 4" key="1">
    <citation type="submission" date="2008-04" db="EMBL/GenBank/DDBJ databases">
        <title>Complete sequence of chromosome of Natranaerobius thermophilus JW/NM-WN-LF.</title>
        <authorList>
            <consortium name="US DOE Joint Genome Institute"/>
            <person name="Copeland A."/>
            <person name="Lucas S."/>
            <person name="Lapidus A."/>
            <person name="Glavina del Rio T."/>
            <person name="Dalin E."/>
            <person name="Tice H."/>
            <person name="Bruce D."/>
            <person name="Goodwin L."/>
            <person name="Pitluck S."/>
            <person name="Chertkov O."/>
            <person name="Brettin T."/>
            <person name="Detter J.C."/>
            <person name="Han C."/>
            <person name="Kuske C.R."/>
            <person name="Schmutz J."/>
            <person name="Larimer F."/>
            <person name="Land M."/>
            <person name="Hauser L."/>
            <person name="Kyrpides N."/>
            <person name="Lykidis A."/>
            <person name="Mesbah N.M."/>
            <person name="Wiegel J."/>
        </authorList>
    </citation>
    <scope>NUCLEOTIDE SEQUENCE [LARGE SCALE GENOMIC DNA]</scope>
    <source>
        <strain evidence="4">ATCC BAA-1301 / DSM 18059 / JW/NM-WN-LF</strain>
    </source>
</reference>
<dbReference type="KEGG" id="nth:Nther_0695"/>
<feature type="domain" description="ATP-grasp" evidence="2">
    <location>
        <begin position="143"/>
        <end position="377"/>
    </location>
</feature>
<name>B2A793_NATTJ</name>